<evidence type="ECO:0000313" key="1">
    <source>
        <dbReference type="EMBL" id="KIK43820.1"/>
    </source>
</evidence>
<proteinExistence type="predicted"/>
<protein>
    <submittedName>
        <fullName evidence="1">Uncharacterized protein</fullName>
    </submittedName>
</protein>
<name>A0A0D0A1I2_9AGAM</name>
<keyword evidence="2" id="KW-1185">Reference proteome</keyword>
<reference evidence="1 2" key="1">
    <citation type="submission" date="2014-04" db="EMBL/GenBank/DDBJ databases">
        <authorList>
            <consortium name="DOE Joint Genome Institute"/>
            <person name="Kuo A."/>
            <person name="Ruytinx J."/>
            <person name="Rineau F."/>
            <person name="Colpaert J."/>
            <person name="Kohler A."/>
            <person name="Nagy L.G."/>
            <person name="Floudas D."/>
            <person name="Copeland A."/>
            <person name="Barry K.W."/>
            <person name="Cichocki N."/>
            <person name="Veneault-Fourrey C."/>
            <person name="LaButti K."/>
            <person name="Lindquist E.A."/>
            <person name="Lipzen A."/>
            <person name="Lundell T."/>
            <person name="Morin E."/>
            <person name="Murat C."/>
            <person name="Sun H."/>
            <person name="Tunlid A."/>
            <person name="Henrissat B."/>
            <person name="Grigoriev I.V."/>
            <person name="Hibbett D.S."/>
            <person name="Martin F."/>
            <person name="Nordberg H.P."/>
            <person name="Cantor M.N."/>
            <person name="Hua S.X."/>
        </authorList>
    </citation>
    <scope>NUCLEOTIDE SEQUENCE [LARGE SCALE GENOMIC DNA]</scope>
    <source>
        <strain evidence="1 2">UH-Slu-Lm8-n1</strain>
    </source>
</reference>
<dbReference type="HOGENOM" id="CLU_2185695_0_0_1"/>
<organism evidence="1 2">
    <name type="scientific">Suillus luteus UH-Slu-Lm8-n1</name>
    <dbReference type="NCBI Taxonomy" id="930992"/>
    <lineage>
        <taxon>Eukaryota</taxon>
        <taxon>Fungi</taxon>
        <taxon>Dikarya</taxon>
        <taxon>Basidiomycota</taxon>
        <taxon>Agaricomycotina</taxon>
        <taxon>Agaricomycetes</taxon>
        <taxon>Agaricomycetidae</taxon>
        <taxon>Boletales</taxon>
        <taxon>Suillineae</taxon>
        <taxon>Suillaceae</taxon>
        <taxon>Suillus</taxon>
    </lineage>
</organism>
<dbReference type="InParanoid" id="A0A0D0A1I2"/>
<sequence length="109" mass="11952">MKLYVLNVTARAAEALAKCRINLVFICLDAQSVRTIARSTAIACRSIAKVSSGSFCIIHGSAARDLKRKNFANLSNEQRSSSTYKVHLVPELPTGGPKCCCRSYVFLNR</sequence>
<gene>
    <name evidence="1" type="ORF">CY34DRAFT_683462</name>
</gene>
<accession>A0A0D0A1I2</accession>
<reference evidence="2" key="2">
    <citation type="submission" date="2015-01" db="EMBL/GenBank/DDBJ databases">
        <title>Evolutionary Origins and Diversification of the Mycorrhizal Mutualists.</title>
        <authorList>
            <consortium name="DOE Joint Genome Institute"/>
            <consortium name="Mycorrhizal Genomics Consortium"/>
            <person name="Kohler A."/>
            <person name="Kuo A."/>
            <person name="Nagy L.G."/>
            <person name="Floudas D."/>
            <person name="Copeland A."/>
            <person name="Barry K.W."/>
            <person name="Cichocki N."/>
            <person name="Veneault-Fourrey C."/>
            <person name="LaButti K."/>
            <person name="Lindquist E.A."/>
            <person name="Lipzen A."/>
            <person name="Lundell T."/>
            <person name="Morin E."/>
            <person name="Murat C."/>
            <person name="Riley R."/>
            <person name="Ohm R."/>
            <person name="Sun H."/>
            <person name="Tunlid A."/>
            <person name="Henrissat B."/>
            <person name="Grigoriev I.V."/>
            <person name="Hibbett D.S."/>
            <person name="Martin F."/>
        </authorList>
    </citation>
    <scope>NUCLEOTIDE SEQUENCE [LARGE SCALE GENOMIC DNA]</scope>
    <source>
        <strain evidence="2">UH-Slu-Lm8-n1</strain>
    </source>
</reference>
<evidence type="ECO:0000313" key="2">
    <source>
        <dbReference type="Proteomes" id="UP000054485"/>
    </source>
</evidence>
<dbReference type="EMBL" id="KN835204">
    <property type="protein sequence ID" value="KIK43820.1"/>
    <property type="molecule type" value="Genomic_DNA"/>
</dbReference>
<dbReference type="Proteomes" id="UP000054485">
    <property type="component" value="Unassembled WGS sequence"/>
</dbReference>
<dbReference type="AlphaFoldDB" id="A0A0D0A1I2"/>